<dbReference type="Pfam" id="PF07681">
    <property type="entry name" value="DoxX"/>
    <property type="match status" value="1"/>
</dbReference>
<reference evidence="10 11" key="1">
    <citation type="journal article" date="2015" name="Int. J. Syst. Evol. Microbiol.">
        <title>Erwinia iniecta sp. nov., isolated from Russian wheat aphids (Diuraphis noxia).</title>
        <authorList>
            <person name="Campillo T."/>
            <person name="Luna E."/>
            <person name="Portier P."/>
            <person name="Fischer-Le Saux M."/>
            <person name="Lapitan N."/>
            <person name="Tisserat N.A."/>
            <person name="Leach J.E."/>
        </authorList>
    </citation>
    <scope>NUCLEOTIDE SEQUENCE [LARGE SCALE GENOMIC DNA]</scope>
    <source>
        <strain evidence="8 11">B120</strain>
        <strain evidence="9 10">B149</strain>
    </source>
</reference>
<accession>A0A0L7T1N9</accession>
<gene>
    <name evidence="8" type="ORF">NG42_13025</name>
    <name evidence="9" type="ORF">NG43_03285</name>
</gene>
<evidence type="ECO:0000256" key="7">
    <source>
        <dbReference type="SAM" id="Phobius"/>
    </source>
</evidence>
<sequence>MFSAINNGFTRIFDHPDFGKLLLRLTFGILLLFHGAAKIQHGVGWIASMLAAHGLPGFIAYGAWIGEIVAPVMVIIGLMTRPAAFVIAVNMVVATLLVKTGAFWSRTDVGAWALETEALYFFGGVIIMLLGAGKYTLIRNPRLQ</sequence>
<evidence type="ECO:0000256" key="4">
    <source>
        <dbReference type="ARBA" id="ARBA00022692"/>
    </source>
</evidence>
<comment type="subcellular location">
    <subcellularLocation>
        <location evidence="1">Cell membrane</location>
        <topology evidence="1">Multi-pass membrane protein</topology>
    </subcellularLocation>
</comment>
<evidence type="ECO:0000256" key="1">
    <source>
        <dbReference type="ARBA" id="ARBA00004651"/>
    </source>
</evidence>
<dbReference type="InterPro" id="IPR032808">
    <property type="entry name" value="DoxX"/>
</dbReference>
<dbReference type="AlphaFoldDB" id="A0A0L7T1N9"/>
<comment type="similarity">
    <text evidence="2">Belongs to the DoxX family.</text>
</comment>
<dbReference type="GO" id="GO:0005886">
    <property type="term" value="C:plasma membrane"/>
    <property type="evidence" value="ECO:0007669"/>
    <property type="project" value="UniProtKB-SubCell"/>
</dbReference>
<dbReference type="RefSeq" id="WP_052899890.1">
    <property type="nucleotide sequence ID" value="NZ_JRXE01000017.1"/>
</dbReference>
<organism evidence="8 11">
    <name type="scientific">Winslowiella iniecta</name>
    <dbReference type="NCBI Taxonomy" id="1560201"/>
    <lineage>
        <taxon>Bacteria</taxon>
        <taxon>Pseudomonadati</taxon>
        <taxon>Pseudomonadota</taxon>
        <taxon>Gammaproteobacteria</taxon>
        <taxon>Enterobacterales</taxon>
        <taxon>Erwiniaceae</taxon>
        <taxon>Winslowiella</taxon>
    </lineage>
</organism>
<proteinExistence type="inferred from homology"/>
<protein>
    <submittedName>
        <fullName evidence="8">DoxX</fullName>
    </submittedName>
</protein>
<comment type="caution">
    <text evidence="8">The sequence shown here is derived from an EMBL/GenBank/DDBJ whole genome shotgun (WGS) entry which is preliminary data.</text>
</comment>
<dbReference type="Proteomes" id="UP000036851">
    <property type="component" value="Unassembled WGS sequence"/>
</dbReference>
<keyword evidence="5 7" id="KW-1133">Transmembrane helix</keyword>
<keyword evidence="3" id="KW-1003">Cell membrane</keyword>
<evidence type="ECO:0000256" key="5">
    <source>
        <dbReference type="ARBA" id="ARBA00022989"/>
    </source>
</evidence>
<dbReference type="STRING" id="1560201.NG42_13025"/>
<feature type="transmembrane region" description="Helical" evidence="7">
    <location>
        <begin position="118"/>
        <end position="138"/>
    </location>
</feature>
<dbReference type="PANTHER" id="PTHR33452">
    <property type="entry name" value="OXIDOREDUCTASE CATD-RELATED"/>
    <property type="match status" value="1"/>
</dbReference>
<dbReference type="EMBL" id="JRXE01000017">
    <property type="protein sequence ID" value="KOC89248.1"/>
    <property type="molecule type" value="Genomic_DNA"/>
</dbReference>
<evidence type="ECO:0000313" key="10">
    <source>
        <dbReference type="Proteomes" id="UP000036851"/>
    </source>
</evidence>
<evidence type="ECO:0000256" key="2">
    <source>
        <dbReference type="ARBA" id="ARBA00006679"/>
    </source>
</evidence>
<dbReference type="Proteomes" id="UP000037088">
    <property type="component" value="Unassembled WGS sequence"/>
</dbReference>
<evidence type="ECO:0000256" key="6">
    <source>
        <dbReference type="ARBA" id="ARBA00023136"/>
    </source>
</evidence>
<dbReference type="PANTHER" id="PTHR33452:SF1">
    <property type="entry name" value="INNER MEMBRANE PROTEIN YPHA-RELATED"/>
    <property type="match status" value="1"/>
</dbReference>
<feature type="transmembrane region" description="Helical" evidence="7">
    <location>
        <begin position="72"/>
        <end position="98"/>
    </location>
</feature>
<evidence type="ECO:0000313" key="8">
    <source>
        <dbReference type="EMBL" id="KOC89248.1"/>
    </source>
</evidence>
<dbReference type="EMBL" id="JRXF01000003">
    <property type="protein sequence ID" value="KOC94817.1"/>
    <property type="molecule type" value="Genomic_DNA"/>
</dbReference>
<feature type="transmembrane region" description="Helical" evidence="7">
    <location>
        <begin position="21"/>
        <end position="37"/>
    </location>
</feature>
<keyword evidence="4 7" id="KW-0812">Transmembrane</keyword>
<evidence type="ECO:0000256" key="3">
    <source>
        <dbReference type="ARBA" id="ARBA00022475"/>
    </source>
</evidence>
<keyword evidence="6 7" id="KW-0472">Membrane</keyword>
<dbReference type="InterPro" id="IPR051907">
    <property type="entry name" value="DoxX-like_oxidoreductase"/>
</dbReference>
<name>A0A0L7T1N9_9GAMM</name>
<dbReference type="OrthoDB" id="280866at2"/>
<evidence type="ECO:0000313" key="9">
    <source>
        <dbReference type="EMBL" id="KOC94817.1"/>
    </source>
</evidence>
<keyword evidence="11" id="KW-1185">Reference proteome</keyword>
<dbReference type="PATRIC" id="fig|1560201.3.peg.2775"/>
<evidence type="ECO:0000313" key="11">
    <source>
        <dbReference type="Proteomes" id="UP000037088"/>
    </source>
</evidence>